<feature type="transmembrane region" description="Helical" evidence="7">
    <location>
        <begin position="43"/>
        <end position="65"/>
    </location>
</feature>
<comment type="subcellular location">
    <subcellularLocation>
        <location evidence="1">Membrane</location>
        <topology evidence="1">Multi-pass membrane protein</topology>
    </subcellularLocation>
</comment>
<dbReference type="NCBIfam" id="TIGR00813">
    <property type="entry name" value="sss"/>
    <property type="match status" value="1"/>
</dbReference>
<feature type="transmembrane region" description="Helical" evidence="7">
    <location>
        <begin position="304"/>
        <end position="336"/>
    </location>
</feature>
<evidence type="ECO:0000256" key="4">
    <source>
        <dbReference type="ARBA" id="ARBA00022989"/>
    </source>
</evidence>
<evidence type="ECO:0000256" key="7">
    <source>
        <dbReference type="SAM" id="Phobius"/>
    </source>
</evidence>
<comment type="caution">
    <text evidence="8">The sequence shown here is derived from an EMBL/GenBank/DDBJ whole genome shotgun (WGS) entry which is preliminary data.</text>
</comment>
<sequence length="569" mass="62633">MNSLDLSVLVVYFLMMLVIGVLFNRSGTDTRSFFAAGGEVPWWISGLSLYMSFFSAGVFVVWGSIAYQQGLVAIAIQWTMCIAGFVVAFWIAPRWKRANILTAAEYIGERFGTPLQQVYIYLFMIIGIIVAGAVLYPVARMLEVATDLSLFWSILLLGGIIILYTALGGLWAVLVTDVLQFVILTATVVLTVPLSLMEVGGLSGFLDKLPDTHRSLTSSEYTPLFMVSFILVHIFKIGGDWTYIQRFTSVRNEAAARRTGLLFGGLYILSPVFWMIPPMAYFILNGTLDKQGAETAYIQMCQRVLPVGMLGMMLAAMVSATASSANTILNMCAAVFTNDLYRKLIRPDSSDRSLMRIARLSTVGFGILMIVIADSVPRIGGVVALVFSINALTYVPLLAPPVWALFSSRLDRRGMYLSIGGGLLVNLFFKFVTPSWMGLSLNRTEETVIGLIVTPLILIAYEWIKYKSSTFEGTWCPAATPLSSLEPETRGSSMTTNSYGIRVVAWTFMCTGLGFTILSILTTAHHWYVAFLGAGILLLGAAILRFNLKQHKQHQTSENYESSKSAPVN</sequence>
<feature type="transmembrane region" description="Helical" evidence="7">
    <location>
        <begin position="181"/>
        <end position="201"/>
    </location>
</feature>
<keyword evidence="9" id="KW-1185">Reference proteome</keyword>
<reference evidence="9" key="1">
    <citation type="journal article" date="2019" name="Int. J. Syst. Evol. Microbiol.">
        <title>The Global Catalogue of Microorganisms (GCM) 10K type strain sequencing project: providing services to taxonomists for standard genome sequencing and annotation.</title>
        <authorList>
            <consortium name="The Broad Institute Genomics Platform"/>
            <consortium name="The Broad Institute Genome Sequencing Center for Infectious Disease"/>
            <person name="Wu L."/>
            <person name="Ma J."/>
        </authorList>
    </citation>
    <scope>NUCLEOTIDE SEQUENCE [LARGE SCALE GENOMIC DNA]</scope>
    <source>
        <strain evidence="9">JCM 17927</strain>
    </source>
</reference>
<feature type="transmembrane region" description="Helical" evidence="7">
    <location>
        <begin position="448"/>
        <end position="464"/>
    </location>
</feature>
<organism evidence="8 9">
    <name type="scientific">Nibrella saemangeumensis</name>
    <dbReference type="NCBI Taxonomy" id="1084526"/>
    <lineage>
        <taxon>Bacteria</taxon>
        <taxon>Pseudomonadati</taxon>
        <taxon>Bacteroidota</taxon>
        <taxon>Cytophagia</taxon>
        <taxon>Cytophagales</taxon>
        <taxon>Spirosomataceae</taxon>
        <taxon>Nibrella</taxon>
    </lineage>
</organism>
<feature type="transmembrane region" description="Helical" evidence="7">
    <location>
        <begin position="260"/>
        <end position="284"/>
    </location>
</feature>
<feature type="transmembrane region" description="Helical" evidence="7">
    <location>
        <begin position="527"/>
        <end position="548"/>
    </location>
</feature>
<evidence type="ECO:0000256" key="6">
    <source>
        <dbReference type="RuleBase" id="RU362091"/>
    </source>
</evidence>
<dbReference type="Pfam" id="PF00474">
    <property type="entry name" value="SSF"/>
    <property type="match status" value="1"/>
</dbReference>
<comment type="similarity">
    <text evidence="2 6">Belongs to the sodium:solute symporter (SSF) (TC 2.A.21) family.</text>
</comment>
<evidence type="ECO:0000313" key="9">
    <source>
        <dbReference type="Proteomes" id="UP001501175"/>
    </source>
</evidence>
<feature type="transmembrane region" description="Helical" evidence="7">
    <location>
        <begin position="118"/>
        <end position="138"/>
    </location>
</feature>
<dbReference type="CDD" id="cd11477">
    <property type="entry name" value="SLC5sbd_u1"/>
    <property type="match status" value="1"/>
</dbReference>
<dbReference type="PANTHER" id="PTHR11819">
    <property type="entry name" value="SOLUTE CARRIER FAMILY 5"/>
    <property type="match status" value="1"/>
</dbReference>
<evidence type="ECO:0000313" key="8">
    <source>
        <dbReference type="EMBL" id="GAA4469696.1"/>
    </source>
</evidence>
<feature type="transmembrane region" description="Helical" evidence="7">
    <location>
        <begin position="357"/>
        <end position="373"/>
    </location>
</feature>
<dbReference type="InterPro" id="IPR038377">
    <property type="entry name" value="Na/Glc_symporter_sf"/>
</dbReference>
<evidence type="ECO:0000256" key="1">
    <source>
        <dbReference type="ARBA" id="ARBA00004141"/>
    </source>
</evidence>
<dbReference type="RefSeq" id="WP_345249657.1">
    <property type="nucleotide sequence ID" value="NZ_BAABHD010000084.1"/>
</dbReference>
<dbReference type="EMBL" id="BAABHD010000084">
    <property type="protein sequence ID" value="GAA4469696.1"/>
    <property type="molecule type" value="Genomic_DNA"/>
</dbReference>
<accession>A0ABP8NR61</accession>
<evidence type="ECO:0000256" key="3">
    <source>
        <dbReference type="ARBA" id="ARBA00022692"/>
    </source>
</evidence>
<feature type="transmembrane region" description="Helical" evidence="7">
    <location>
        <begin position="150"/>
        <end position="174"/>
    </location>
</feature>
<evidence type="ECO:0000256" key="2">
    <source>
        <dbReference type="ARBA" id="ARBA00006434"/>
    </source>
</evidence>
<gene>
    <name evidence="8" type="ORF">GCM10023189_57140</name>
</gene>
<dbReference type="PROSITE" id="PS50283">
    <property type="entry name" value="NA_SOLUT_SYMP_3"/>
    <property type="match status" value="1"/>
</dbReference>
<keyword evidence="3 7" id="KW-0812">Transmembrane</keyword>
<evidence type="ECO:0000256" key="5">
    <source>
        <dbReference type="ARBA" id="ARBA00023136"/>
    </source>
</evidence>
<dbReference type="Gene3D" id="1.20.1730.10">
    <property type="entry name" value="Sodium/glucose cotransporter"/>
    <property type="match status" value="1"/>
</dbReference>
<dbReference type="InterPro" id="IPR001734">
    <property type="entry name" value="Na/solute_symporter"/>
</dbReference>
<proteinExistence type="inferred from homology"/>
<dbReference type="PANTHER" id="PTHR11819:SF195">
    <property type="entry name" value="SODIUM_GLUCOSE COTRANSPORTER 4"/>
    <property type="match status" value="1"/>
</dbReference>
<feature type="transmembrane region" description="Helical" evidence="7">
    <location>
        <begin position="415"/>
        <end position="436"/>
    </location>
</feature>
<name>A0ABP8NR61_9BACT</name>
<feature type="transmembrane region" description="Helical" evidence="7">
    <location>
        <begin position="6"/>
        <end position="23"/>
    </location>
</feature>
<keyword evidence="5 7" id="KW-0472">Membrane</keyword>
<evidence type="ECO:0008006" key="10">
    <source>
        <dbReference type="Google" id="ProtNLM"/>
    </source>
</evidence>
<feature type="transmembrane region" description="Helical" evidence="7">
    <location>
        <begin position="499"/>
        <end position="521"/>
    </location>
</feature>
<feature type="transmembrane region" description="Helical" evidence="7">
    <location>
        <begin position="379"/>
        <end position="403"/>
    </location>
</feature>
<protein>
    <recommendedName>
        <fullName evidence="10">Transporter, SSS family</fullName>
    </recommendedName>
</protein>
<keyword evidence="4 7" id="KW-1133">Transmembrane helix</keyword>
<dbReference type="Proteomes" id="UP001501175">
    <property type="component" value="Unassembled WGS sequence"/>
</dbReference>
<feature type="transmembrane region" description="Helical" evidence="7">
    <location>
        <begin position="71"/>
        <end position="92"/>
    </location>
</feature>
<feature type="transmembrane region" description="Helical" evidence="7">
    <location>
        <begin position="221"/>
        <end position="239"/>
    </location>
</feature>